<organism evidence="1">
    <name type="scientific">marine sediment metagenome</name>
    <dbReference type="NCBI Taxonomy" id="412755"/>
    <lineage>
        <taxon>unclassified sequences</taxon>
        <taxon>metagenomes</taxon>
        <taxon>ecological metagenomes</taxon>
    </lineage>
</organism>
<sequence>VEIDYYKVYLTVTCIDESKYYDWTNGLSVGVGYKYSDWTMINVARKQVISVKITDWELTSWGF</sequence>
<dbReference type="AlphaFoldDB" id="X1LIU3"/>
<evidence type="ECO:0008006" key="2">
    <source>
        <dbReference type="Google" id="ProtNLM"/>
    </source>
</evidence>
<dbReference type="EMBL" id="BARV01012113">
    <property type="protein sequence ID" value="GAI02300.1"/>
    <property type="molecule type" value="Genomic_DNA"/>
</dbReference>
<protein>
    <recommendedName>
        <fullName evidence="2">Outer membrane protein beta-barrel domain-containing protein</fullName>
    </recommendedName>
</protein>
<accession>X1LIU3</accession>
<comment type="caution">
    <text evidence="1">The sequence shown here is derived from an EMBL/GenBank/DDBJ whole genome shotgun (WGS) entry which is preliminary data.</text>
</comment>
<name>X1LIU3_9ZZZZ</name>
<evidence type="ECO:0000313" key="1">
    <source>
        <dbReference type="EMBL" id="GAI02300.1"/>
    </source>
</evidence>
<feature type="non-terminal residue" evidence="1">
    <location>
        <position position="1"/>
    </location>
</feature>
<gene>
    <name evidence="1" type="ORF">S06H3_22603</name>
</gene>
<proteinExistence type="predicted"/>
<reference evidence="1" key="1">
    <citation type="journal article" date="2014" name="Front. Microbiol.">
        <title>High frequency of phylogenetically diverse reductive dehalogenase-homologous genes in deep subseafloor sedimentary metagenomes.</title>
        <authorList>
            <person name="Kawai M."/>
            <person name="Futagami T."/>
            <person name="Toyoda A."/>
            <person name="Takaki Y."/>
            <person name="Nishi S."/>
            <person name="Hori S."/>
            <person name="Arai W."/>
            <person name="Tsubouchi T."/>
            <person name="Morono Y."/>
            <person name="Uchiyama I."/>
            <person name="Ito T."/>
            <person name="Fujiyama A."/>
            <person name="Inagaki F."/>
            <person name="Takami H."/>
        </authorList>
    </citation>
    <scope>NUCLEOTIDE SEQUENCE</scope>
    <source>
        <strain evidence="1">Expedition CK06-06</strain>
    </source>
</reference>